<dbReference type="Proteomes" id="UP001589613">
    <property type="component" value="Unassembled WGS sequence"/>
</dbReference>
<organism evidence="1 2">
    <name type="scientific">Ornithinimicrobium kibberense</name>
    <dbReference type="NCBI Taxonomy" id="282060"/>
    <lineage>
        <taxon>Bacteria</taxon>
        <taxon>Bacillati</taxon>
        <taxon>Actinomycetota</taxon>
        <taxon>Actinomycetes</taxon>
        <taxon>Micrococcales</taxon>
        <taxon>Ornithinimicrobiaceae</taxon>
        <taxon>Ornithinimicrobium</taxon>
    </lineage>
</organism>
<dbReference type="EMBL" id="JBHMAX010000001">
    <property type="protein sequence ID" value="MFB9730565.1"/>
    <property type="molecule type" value="Genomic_DNA"/>
</dbReference>
<dbReference type="RefSeq" id="WP_337678392.1">
    <property type="nucleotide sequence ID" value="NZ_JBHMAX010000001.1"/>
</dbReference>
<evidence type="ECO:0000313" key="2">
    <source>
        <dbReference type="Proteomes" id="UP001589613"/>
    </source>
</evidence>
<comment type="caution">
    <text evidence="1">The sequence shown here is derived from an EMBL/GenBank/DDBJ whole genome shotgun (WGS) entry which is preliminary data.</text>
</comment>
<accession>A0ABV5UYD6</accession>
<name>A0ABV5UYD6_9MICO</name>
<proteinExistence type="predicted"/>
<gene>
    <name evidence="1" type="ORF">ACFFN0_00715</name>
</gene>
<reference evidence="1 2" key="1">
    <citation type="submission" date="2024-09" db="EMBL/GenBank/DDBJ databases">
        <authorList>
            <person name="Sun Q."/>
            <person name="Mori K."/>
        </authorList>
    </citation>
    <scope>NUCLEOTIDE SEQUENCE [LARGE SCALE GENOMIC DNA]</scope>
    <source>
        <strain evidence="1 2">JCM 12763</strain>
    </source>
</reference>
<keyword evidence="2" id="KW-1185">Reference proteome</keyword>
<protein>
    <submittedName>
        <fullName evidence="1">Uncharacterized protein</fullName>
    </submittedName>
</protein>
<evidence type="ECO:0000313" key="1">
    <source>
        <dbReference type="EMBL" id="MFB9730565.1"/>
    </source>
</evidence>
<sequence>MVRFLDRSVASGKAASRAALVAAALEREMRVQAAHQDVQTLETKGTSMTLTIWSPGPWAARHWTTDLARDLPGAAGQDAPRPGAHS</sequence>